<evidence type="ECO:0000313" key="1">
    <source>
        <dbReference type="EMBL" id="KIO25611.1"/>
    </source>
</evidence>
<dbReference type="AlphaFoldDB" id="A0A0C3QGS0"/>
<accession>A0A0C3QGS0</accession>
<reference evidence="1 2" key="1">
    <citation type="submission" date="2014-04" db="EMBL/GenBank/DDBJ databases">
        <authorList>
            <consortium name="DOE Joint Genome Institute"/>
            <person name="Kuo A."/>
            <person name="Girlanda M."/>
            <person name="Perotto S."/>
            <person name="Kohler A."/>
            <person name="Nagy L.G."/>
            <person name="Floudas D."/>
            <person name="Copeland A."/>
            <person name="Barry K.W."/>
            <person name="Cichocki N."/>
            <person name="Veneault-Fourrey C."/>
            <person name="LaButti K."/>
            <person name="Lindquist E.A."/>
            <person name="Lipzen A."/>
            <person name="Lundell T."/>
            <person name="Morin E."/>
            <person name="Murat C."/>
            <person name="Sun H."/>
            <person name="Tunlid A."/>
            <person name="Henrissat B."/>
            <person name="Grigoriev I.V."/>
            <person name="Hibbett D.S."/>
            <person name="Martin F."/>
            <person name="Nordberg H.P."/>
            <person name="Cantor M.N."/>
            <person name="Hua S.X."/>
        </authorList>
    </citation>
    <scope>NUCLEOTIDE SEQUENCE [LARGE SCALE GENOMIC DNA]</scope>
    <source>
        <strain evidence="1 2">MUT 4182</strain>
    </source>
</reference>
<dbReference type="Proteomes" id="UP000054248">
    <property type="component" value="Unassembled WGS sequence"/>
</dbReference>
<gene>
    <name evidence="1" type="ORF">M407DRAFT_45235</name>
</gene>
<reference evidence="2" key="2">
    <citation type="submission" date="2015-01" db="EMBL/GenBank/DDBJ databases">
        <title>Evolutionary Origins and Diversification of the Mycorrhizal Mutualists.</title>
        <authorList>
            <consortium name="DOE Joint Genome Institute"/>
            <consortium name="Mycorrhizal Genomics Consortium"/>
            <person name="Kohler A."/>
            <person name="Kuo A."/>
            <person name="Nagy L.G."/>
            <person name="Floudas D."/>
            <person name="Copeland A."/>
            <person name="Barry K.W."/>
            <person name="Cichocki N."/>
            <person name="Veneault-Fourrey C."/>
            <person name="LaButti K."/>
            <person name="Lindquist E.A."/>
            <person name="Lipzen A."/>
            <person name="Lundell T."/>
            <person name="Morin E."/>
            <person name="Murat C."/>
            <person name="Riley R."/>
            <person name="Ohm R."/>
            <person name="Sun H."/>
            <person name="Tunlid A."/>
            <person name="Henrissat B."/>
            <person name="Grigoriev I.V."/>
            <person name="Hibbett D.S."/>
            <person name="Martin F."/>
        </authorList>
    </citation>
    <scope>NUCLEOTIDE SEQUENCE [LARGE SCALE GENOMIC DNA]</scope>
    <source>
        <strain evidence="2">MUT 4182</strain>
    </source>
</reference>
<dbReference type="HOGENOM" id="CLU_056788_9_2_1"/>
<feature type="non-terminal residue" evidence="1">
    <location>
        <position position="1"/>
    </location>
</feature>
<protein>
    <recommendedName>
        <fullName evidence="3">Transposase Tc1-like domain-containing protein</fullName>
    </recommendedName>
</protein>
<evidence type="ECO:0000313" key="2">
    <source>
        <dbReference type="Proteomes" id="UP000054248"/>
    </source>
</evidence>
<name>A0A0C3QGS0_9AGAM</name>
<dbReference type="EMBL" id="KN823039">
    <property type="protein sequence ID" value="KIO25611.1"/>
    <property type="molecule type" value="Genomic_DNA"/>
</dbReference>
<keyword evidence="2" id="KW-1185">Reference proteome</keyword>
<sequence length="91" mass="10376">TGVPVRTIRDIKRRFIETGDPTPPKRETMACQPRSLLSESDMQFLQASIERRPDAYLSELADDLRNICGLETTGSTVWRALHRAGYTRKQV</sequence>
<dbReference type="OrthoDB" id="3203937at2759"/>
<dbReference type="InterPro" id="IPR009057">
    <property type="entry name" value="Homeodomain-like_sf"/>
</dbReference>
<evidence type="ECO:0008006" key="3">
    <source>
        <dbReference type="Google" id="ProtNLM"/>
    </source>
</evidence>
<organism evidence="1 2">
    <name type="scientific">Tulasnella calospora MUT 4182</name>
    <dbReference type="NCBI Taxonomy" id="1051891"/>
    <lineage>
        <taxon>Eukaryota</taxon>
        <taxon>Fungi</taxon>
        <taxon>Dikarya</taxon>
        <taxon>Basidiomycota</taxon>
        <taxon>Agaricomycotina</taxon>
        <taxon>Agaricomycetes</taxon>
        <taxon>Cantharellales</taxon>
        <taxon>Tulasnellaceae</taxon>
        <taxon>Tulasnella</taxon>
    </lineage>
</organism>
<feature type="non-terminal residue" evidence="1">
    <location>
        <position position="91"/>
    </location>
</feature>
<proteinExistence type="predicted"/>
<dbReference type="SUPFAM" id="SSF46689">
    <property type="entry name" value="Homeodomain-like"/>
    <property type="match status" value="1"/>
</dbReference>